<dbReference type="Proteomes" id="UP000740926">
    <property type="component" value="Unassembled WGS sequence"/>
</dbReference>
<accession>A0A9P6Z360</accession>
<dbReference type="AlphaFoldDB" id="A0A9P6Z360"/>
<comment type="caution">
    <text evidence="1">The sequence shown here is derived from an EMBL/GenBank/DDBJ whole genome shotgun (WGS) entry which is preliminary data.</text>
</comment>
<gene>
    <name evidence="1" type="ORF">G6F50_006686</name>
</gene>
<evidence type="ECO:0000313" key="2">
    <source>
        <dbReference type="Proteomes" id="UP000740926"/>
    </source>
</evidence>
<keyword evidence="2" id="KW-1185">Reference proteome</keyword>
<sequence>MAELLQLCEQRNLELGFRWNSSKCMILDDSPQPLQYPLYDTTIQIQASFFYLSTLFKPGGYLHTQELVTNYVSKALATMNQLSSIDVNPKGFSRLLAACFYSQIVRS</sequence>
<proteinExistence type="predicted"/>
<organism evidence="1 2">
    <name type="scientific">Rhizopus delemar</name>
    <dbReference type="NCBI Taxonomy" id="936053"/>
    <lineage>
        <taxon>Eukaryota</taxon>
        <taxon>Fungi</taxon>
        <taxon>Fungi incertae sedis</taxon>
        <taxon>Mucoromycota</taxon>
        <taxon>Mucoromycotina</taxon>
        <taxon>Mucoromycetes</taxon>
        <taxon>Mucorales</taxon>
        <taxon>Mucorineae</taxon>
        <taxon>Rhizopodaceae</taxon>
        <taxon>Rhizopus</taxon>
    </lineage>
</organism>
<evidence type="ECO:0000313" key="1">
    <source>
        <dbReference type="EMBL" id="KAG1569100.1"/>
    </source>
</evidence>
<name>A0A9P6Z360_9FUNG</name>
<dbReference type="EMBL" id="JAANIU010000997">
    <property type="protein sequence ID" value="KAG1569100.1"/>
    <property type="molecule type" value="Genomic_DNA"/>
</dbReference>
<reference evidence="1 2" key="1">
    <citation type="journal article" date="2020" name="Microb. Genom.">
        <title>Genetic diversity of clinical and environmental Mucorales isolates obtained from an investigation of mucormycosis cases among solid organ transplant recipients.</title>
        <authorList>
            <person name="Nguyen M.H."/>
            <person name="Kaul D."/>
            <person name="Muto C."/>
            <person name="Cheng S.J."/>
            <person name="Richter R.A."/>
            <person name="Bruno V.M."/>
            <person name="Liu G."/>
            <person name="Beyhan S."/>
            <person name="Sundermann A.J."/>
            <person name="Mounaud S."/>
            <person name="Pasculle A.W."/>
            <person name="Nierman W.C."/>
            <person name="Driscoll E."/>
            <person name="Cumbie R."/>
            <person name="Clancy C.J."/>
            <person name="Dupont C.L."/>
        </authorList>
    </citation>
    <scope>NUCLEOTIDE SEQUENCE [LARGE SCALE GENOMIC DNA]</scope>
    <source>
        <strain evidence="1 2">GL24</strain>
    </source>
</reference>
<protein>
    <submittedName>
        <fullName evidence="1">Uncharacterized protein</fullName>
    </submittedName>
</protein>